<name>A0AAV7STS1_PLEWA</name>
<dbReference type="AlphaFoldDB" id="A0AAV7STS1"/>
<proteinExistence type="predicted"/>
<gene>
    <name evidence="2" type="ORF">NDU88_007798</name>
</gene>
<keyword evidence="3" id="KW-1185">Reference proteome</keyword>
<comment type="caution">
    <text evidence="2">The sequence shown here is derived from an EMBL/GenBank/DDBJ whole genome shotgun (WGS) entry which is preliminary data.</text>
</comment>
<reference evidence="2" key="1">
    <citation type="journal article" date="2022" name="bioRxiv">
        <title>Sequencing and chromosome-scale assembly of the giantPleurodeles waltlgenome.</title>
        <authorList>
            <person name="Brown T."/>
            <person name="Elewa A."/>
            <person name="Iarovenko S."/>
            <person name="Subramanian E."/>
            <person name="Araus A.J."/>
            <person name="Petzold A."/>
            <person name="Susuki M."/>
            <person name="Suzuki K.-i.T."/>
            <person name="Hayashi T."/>
            <person name="Toyoda A."/>
            <person name="Oliveira C."/>
            <person name="Osipova E."/>
            <person name="Leigh N.D."/>
            <person name="Simon A."/>
            <person name="Yun M.H."/>
        </authorList>
    </citation>
    <scope>NUCLEOTIDE SEQUENCE</scope>
    <source>
        <strain evidence="2">20211129_DDA</strain>
        <tissue evidence="2">Liver</tissue>
    </source>
</reference>
<evidence type="ECO:0000256" key="1">
    <source>
        <dbReference type="SAM" id="MobiDB-lite"/>
    </source>
</evidence>
<feature type="region of interest" description="Disordered" evidence="1">
    <location>
        <begin position="1"/>
        <end position="21"/>
    </location>
</feature>
<dbReference type="EMBL" id="JANPWB010000008">
    <property type="protein sequence ID" value="KAJ1167406.1"/>
    <property type="molecule type" value="Genomic_DNA"/>
</dbReference>
<dbReference type="Proteomes" id="UP001066276">
    <property type="component" value="Chromosome 4_2"/>
</dbReference>
<evidence type="ECO:0000313" key="2">
    <source>
        <dbReference type="EMBL" id="KAJ1167406.1"/>
    </source>
</evidence>
<evidence type="ECO:0000313" key="3">
    <source>
        <dbReference type="Proteomes" id="UP001066276"/>
    </source>
</evidence>
<sequence length="79" mass="8389">MQMMEPQLTQRGKLGNYATHADDGAAANTAGEASIKVLQERQADCGDLSGPRSQDASTVTVCSAWQGKYKPSEISSSQK</sequence>
<protein>
    <submittedName>
        <fullName evidence="2">Uncharacterized protein</fullName>
    </submittedName>
</protein>
<accession>A0AAV7STS1</accession>
<organism evidence="2 3">
    <name type="scientific">Pleurodeles waltl</name>
    <name type="common">Iberian ribbed newt</name>
    <dbReference type="NCBI Taxonomy" id="8319"/>
    <lineage>
        <taxon>Eukaryota</taxon>
        <taxon>Metazoa</taxon>
        <taxon>Chordata</taxon>
        <taxon>Craniata</taxon>
        <taxon>Vertebrata</taxon>
        <taxon>Euteleostomi</taxon>
        <taxon>Amphibia</taxon>
        <taxon>Batrachia</taxon>
        <taxon>Caudata</taxon>
        <taxon>Salamandroidea</taxon>
        <taxon>Salamandridae</taxon>
        <taxon>Pleurodelinae</taxon>
        <taxon>Pleurodeles</taxon>
    </lineage>
</organism>